<reference evidence="9 10" key="1">
    <citation type="journal article" date="2021" name="Int. J. Syst. Evol. Microbiol.">
        <title>Reticulibacter mediterranei gen. nov., sp. nov., within the new family Reticulibacteraceae fam. nov., and Ktedonospora formicarum gen. nov., sp. nov., Ktedonobacter robiniae sp. nov., Dictyobacter formicarum sp. nov. and Dictyobacter arantiisoli sp. nov., belonging to the class Ktedonobacteria.</title>
        <authorList>
            <person name="Yabe S."/>
            <person name="Zheng Y."/>
            <person name="Wang C.M."/>
            <person name="Sakai Y."/>
            <person name="Abe K."/>
            <person name="Yokota A."/>
            <person name="Donadio S."/>
            <person name="Cavaletti L."/>
            <person name="Monciardini P."/>
        </authorList>
    </citation>
    <scope>NUCLEOTIDE SEQUENCE [LARGE SCALE GENOMIC DNA]</scope>
    <source>
        <strain evidence="9 10">SOSP1-30</strain>
    </source>
</reference>
<evidence type="ECO:0000256" key="4">
    <source>
        <dbReference type="ARBA" id="ARBA00022692"/>
    </source>
</evidence>
<evidence type="ECO:0000313" key="10">
    <source>
        <dbReference type="Proteomes" id="UP000654345"/>
    </source>
</evidence>
<dbReference type="InterPro" id="IPR051258">
    <property type="entry name" value="Diverse_Substrate_Transporter"/>
</dbReference>
<dbReference type="PANTHER" id="PTHR42920:SF5">
    <property type="entry name" value="EAMA DOMAIN-CONTAINING PROTEIN"/>
    <property type="match status" value="1"/>
</dbReference>
<feature type="transmembrane region" description="Helical" evidence="7">
    <location>
        <begin position="240"/>
        <end position="258"/>
    </location>
</feature>
<evidence type="ECO:0000256" key="6">
    <source>
        <dbReference type="ARBA" id="ARBA00023136"/>
    </source>
</evidence>
<keyword evidence="3" id="KW-1003">Cell membrane</keyword>
<evidence type="ECO:0000259" key="8">
    <source>
        <dbReference type="Pfam" id="PF00892"/>
    </source>
</evidence>
<dbReference type="InterPro" id="IPR037185">
    <property type="entry name" value="EmrE-like"/>
</dbReference>
<evidence type="ECO:0000256" key="2">
    <source>
        <dbReference type="ARBA" id="ARBA00007362"/>
    </source>
</evidence>
<dbReference type="SUPFAM" id="SSF103481">
    <property type="entry name" value="Multidrug resistance efflux transporter EmrE"/>
    <property type="match status" value="2"/>
</dbReference>
<evidence type="ECO:0000256" key="3">
    <source>
        <dbReference type="ARBA" id="ARBA00022475"/>
    </source>
</evidence>
<comment type="similarity">
    <text evidence="2">Belongs to the EamA transporter family.</text>
</comment>
<comment type="subcellular location">
    <subcellularLocation>
        <location evidence="1">Cell membrane</location>
        <topology evidence="1">Multi-pass membrane protein</topology>
    </subcellularLocation>
</comment>
<feature type="domain" description="EamA" evidence="8">
    <location>
        <begin position="145"/>
        <end position="281"/>
    </location>
</feature>
<evidence type="ECO:0000313" key="9">
    <source>
        <dbReference type="EMBL" id="GHO59540.1"/>
    </source>
</evidence>
<comment type="caution">
    <text evidence="9">The sequence shown here is derived from an EMBL/GenBank/DDBJ whole genome shotgun (WGS) entry which is preliminary data.</text>
</comment>
<feature type="transmembrane region" description="Helical" evidence="7">
    <location>
        <begin position="35"/>
        <end position="57"/>
    </location>
</feature>
<sequence>MRMKLLACGAFFLNTFLYGTYYAVSKGSLGRIDPIVFTFFVMLSLLPLALCIIIYSWHEINREVIKSGVLLGSCICIGLFTLSVALKYNSATSTAFFPSLNGFLAAICVWLFMRQPLHKATWFAGLVSACGALLLILNSPIGGLRGALIAFIGGLFCTFYVFLADHEQRGKAYLPLFGIQLLTMAIWGNFIALLFGNWQDVHPLLPNDLWSVLYIAFGTTCLPTLITVRLQNYISPITVSFIYILEPVLGAAFANYYLHEVLPLDGYLGGVLIVAGALINTWGSAERPATQGKRSAALFGDRLMQTWRGSDGGLILPVLGVIAGAFALLRLEGFPPAAWILLAQVWPEYQTIVAHGHGSMLALVIGQALCWLLAWIAVAGLSMLSLRRLIRLFNTPTAARSIPSIISREYEANTQEVSDMDVLARSFEVEEVPMEQAHAVAYTLETWDEHARHQPGTTPASIYWRPRQRERKRLLQQHHQEARASAGLANKARLRRQTVDLSGLRADAIFGEELPAYDRLDR</sequence>
<feature type="transmembrane region" description="Helical" evidence="7">
    <location>
        <begin position="264"/>
        <end position="285"/>
    </location>
</feature>
<feature type="transmembrane region" description="Helical" evidence="7">
    <location>
        <begin position="360"/>
        <end position="384"/>
    </location>
</feature>
<organism evidence="9 10">
    <name type="scientific">Ktedonobacter robiniae</name>
    <dbReference type="NCBI Taxonomy" id="2778365"/>
    <lineage>
        <taxon>Bacteria</taxon>
        <taxon>Bacillati</taxon>
        <taxon>Chloroflexota</taxon>
        <taxon>Ktedonobacteria</taxon>
        <taxon>Ktedonobacterales</taxon>
        <taxon>Ktedonobacteraceae</taxon>
        <taxon>Ktedonobacter</taxon>
    </lineage>
</organism>
<feature type="transmembrane region" description="Helical" evidence="7">
    <location>
        <begin position="69"/>
        <end position="88"/>
    </location>
</feature>
<feature type="domain" description="EamA" evidence="8">
    <location>
        <begin position="9"/>
        <end position="136"/>
    </location>
</feature>
<name>A0ABQ3V4M4_9CHLR</name>
<gene>
    <name evidence="9" type="ORF">KSB_80150</name>
</gene>
<feature type="transmembrane region" description="Helical" evidence="7">
    <location>
        <begin position="120"/>
        <end position="137"/>
    </location>
</feature>
<dbReference type="Proteomes" id="UP000654345">
    <property type="component" value="Unassembled WGS sequence"/>
</dbReference>
<protein>
    <recommendedName>
        <fullName evidence="8">EamA domain-containing protein</fullName>
    </recommendedName>
</protein>
<feature type="transmembrane region" description="Helical" evidence="7">
    <location>
        <begin position="94"/>
        <end position="113"/>
    </location>
</feature>
<dbReference type="PANTHER" id="PTHR42920">
    <property type="entry name" value="OS03G0707200 PROTEIN-RELATED"/>
    <property type="match status" value="1"/>
</dbReference>
<evidence type="ECO:0000256" key="1">
    <source>
        <dbReference type="ARBA" id="ARBA00004651"/>
    </source>
</evidence>
<dbReference type="EMBL" id="BNJG01000003">
    <property type="protein sequence ID" value="GHO59540.1"/>
    <property type="molecule type" value="Genomic_DNA"/>
</dbReference>
<keyword evidence="4 7" id="KW-0812">Transmembrane</keyword>
<evidence type="ECO:0000256" key="5">
    <source>
        <dbReference type="ARBA" id="ARBA00022989"/>
    </source>
</evidence>
<dbReference type="InterPro" id="IPR000620">
    <property type="entry name" value="EamA_dom"/>
</dbReference>
<dbReference type="RefSeq" id="WP_201375717.1">
    <property type="nucleotide sequence ID" value="NZ_BNJG01000003.1"/>
</dbReference>
<feature type="transmembrane region" description="Helical" evidence="7">
    <location>
        <begin position="143"/>
        <end position="164"/>
    </location>
</feature>
<keyword evidence="10" id="KW-1185">Reference proteome</keyword>
<proteinExistence type="inferred from homology"/>
<feature type="transmembrane region" description="Helical" evidence="7">
    <location>
        <begin position="176"/>
        <end position="197"/>
    </location>
</feature>
<dbReference type="Pfam" id="PF00892">
    <property type="entry name" value="EamA"/>
    <property type="match status" value="2"/>
</dbReference>
<keyword evidence="5 7" id="KW-1133">Transmembrane helix</keyword>
<feature type="transmembrane region" description="Helical" evidence="7">
    <location>
        <begin position="209"/>
        <end position="228"/>
    </location>
</feature>
<evidence type="ECO:0000256" key="7">
    <source>
        <dbReference type="SAM" id="Phobius"/>
    </source>
</evidence>
<accession>A0ABQ3V4M4</accession>
<keyword evidence="6 7" id="KW-0472">Membrane</keyword>
<feature type="transmembrane region" description="Helical" evidence="7">
    <location>
        <begin position="312"/>
        <end position="331"/>
    </location>
</feature>